<keyword evidence="1" id="KW-0472">Membrane</keyword>
<sequence length="69" mass="8178">MYANPLALENGQHTIFLRRLPNINALKIVLRRFFRFVFFLLPFVLSCVFYKLRQSSSLAGFPSYMHKHT</sequence>
<reference evidence="2" key="1">
    <citation type="submission" date="2014-11" db="EMBL/GenBank/DDBJ databases">
        <authorList>
            <person name="Amaro Gonzalez C."/>
        </authorList>
    </citation>
    <scope>NUCLEOTIDE SEQUENCE</scope>
</reference>
<keyword evidence="1" id="KW-0812">Transmembrane</keyword>
<feature type="transmembrane region" description="Helical" evidence="1">
    <location>
        <begin position="33"/>
        <end position="52"/>
    </location>
</feature>
<dbReference type="EMBL" id="GBXM01088615">
    <property type="protein sequence ID" value="JAH19962.1"/>
    <property type="molecule type" value="Transcribed_RNA"/>
</dbReference>
<protein>
    <submittedName>
        <fullName evidence="2">Uncharacterized protein</fullName>
    </submittedName>
</protein>
<name>A0A0E9QU46_ANGAN</name>
<accession>A0A0E9QU46</accession>
<evidence type="ECO:0000256" key="1">
    <source>
        <dbReference type="SAM" id="Phobius"/>
    </source>
</evidence>
<keyword evidence="1" id="KW-1133">Transmembrane helix</keyword>
<proteinExistence type="predicted"/>
<organism evidence="2">
    <name type="scientific">Anguilla anguilla</name>
    <name type="common">European freshwater eel</name>
    <name type="synonym">Muraena anguilla</name>
    <dbReference type="NCBI Taxonomy" id="7936"/>
    <lineage>
        <taxon>Eukaryota</taxon>
        <taxon>Metazoa</taxon>
        <taxon>Chordata</taxon>
        <taxon>Craniata</taxon>
        <taxon>Vertebrata</taxon>
        <taxon>Euteleostomi</taxon>
        <taxon>Actinopterygii</taxon>
        <taxon>Neopterygii</taxon>
        <taxon>Teleostei</taxon>
        <taxon>Anguilliformes</taxon>
        <taxon>Anguillidae</taxon>
        <taxon>Anguilla</taxon>
    </lineage>
</organism>
<reference evidence="2" key="2">
    <citation type="journal article" date="2015" name="Fish Shellfish Immunol.">
        <title>Early steps in the European eel (Anguilla anguilla)-Vibrio vulnificus interaction in the gills: Role of the RtxA13 toxin.</title>
        <authorList>
            <person name="Callol A."/>
            <person name="Pajuelo D."/>
            <person name="Ebbesson L."/>
            <person name="Teles M."/>
            <person name="MacKenzie S."/>
            <person name="Amaro C."/>
        </authorList>
    </citation>
    <scope>NUCLEOTIDE SEQUENCE</scope>
</reference>
<evidence type="ECO:0000313" key="2">
    <source>
        <dbReference type="EMBL" id="JAH19962.1"/>
    </source>
</evidence>
<dbReference type="AlphaFoldDB" id="A0A0E9QU46"/>